<dbReference type="Proteomes" id="UP000284689">
    <property type="component" value="Unassembled WGS sequence"/>
</dbReference>
<protein>
    <submittedName>
        <fullName evidence="3">Alpha-1,2-fucosyltransferase</fullName>
    </submittedName>
</protein>
<name>A0A174TSK2_9BACE</name>
<reference evidence="4" key="3">
    <citation type="submission" date="2023-07" db="EMBL/GenBank/DDBJ databases">
        <title>Whole Genome Sequencing of Colonoscopy isolates.</title>
        <authorList>
            <person name="Surve S.V."/>
            <person name="Valls R.A."/>
            <person name="Barrak K.E."/>
            <person name="Gardner T.B."/>
            <person name="O'Toole G.A."/>
        </authorList>
    </citation>
    <scope>NUCLEOTIDE SEQUENCE</scope>
    <source>
        <strain evidence="4">GP0119</strain>
    </source>
</reference>
<proteinExistence type="predicted"/>
<dbReference type="EMBL" id="JAUONL010000039">
    <property type="protein sequence ID" value="MDO6360368.1"/>
    <property type="molecule type" value="Genomic_DNA"/>
</dbReference>
<evidence type="ECO:0000256" key="2">
    <source>
        <dbReference type="ARBA" id="ARBA00022679"/>
    </source>
</evidence>
<dbReference type="GO" id="GO:0005975">
    <property type="term" value="P:carbohydrate metabolic process"/>
    <property type="evidence" value="ECO:0007669"/>
    <property type="project" value="InterPro"/>
</dbReference>
<reference evidence="3 6" key="1">
    <citation type="submission" date="2015-09" db="EMBL/GenBank/DDBJ databases">
        <authorList>
            <consortium name="Pathogen Informatics"/>
        </authorList>
    </citation>
    <scope>NUCLEOTIDE SEQUENCE [LARGE SCALE GENOMIC DNA]</scope>
    <source>
        <strain evidence="3 6">2789STDY5834880</strain>
    </source>
</reference>
<organism evidence="3 6">
    <name type="scientific">Bacteroides caccae</name>
    <dbReference type="NCBI Taxonomy" id="47678"/>
    <lineage>
        <taxon>Bacteria</taxon>
        <taxon>Pseudomonadati</taxon>
        <taxon>Bacteroidota</taxon>
        <taxon>Bacteroidia</taxon>
        <taxon>Bacteroidales</taxon>
        <taxon>Bacteroidaceae</taxon>
        <taxon>Bacteroides</taxon>
    </lineage>
</organism>
<dbReference type="EMBL" id="CZAI01000012">
    <property type="protein sequence ID" value="CUQ10997.1"/>
    <property type="molecule type" value="Genomic_DNA"/>
</dbReference>
<keyword evidence="1 3" id="KW-0328">Glycosyltransferase</keyword>
<dbReference type="GO" id="GO:0016020">
    <property type="term" value="C:membrane"/>
    <property type="evidence" value="ECO:0007669"/>
    <property type="project" value="InterPro"/>
</dbReference>
<gene>
    <name evidence="5" type="ORF">DW794_21240</name>
    <name evidence="3" type="ORF">ERS852494_03981</name>
    <name evidence="4" type="ORF">Q4469_22250</name>
</gene>
<dbReference type="Proteomes" id="UP001170023">
    <property type="component" value="Unassembled WGS sequence"/>
</dbReference>
<evidence type="ECO:0000256" key="1">
    <source>
        <dbReference type="ARBA" id="ARBA00022676"/>
    </source>
</evidence>
<accession>A0A174TSK2</accession>
<dbReference type="Proteomes" id="UP000095657">
    <property type="component" value="Unassembled WGS sequence"/>
</dbReference>
<evidence type="ECO:0000313" key="4">
    <source>
        <dbReference type="EMBL" id="MDO6360368.1"/>
    </source>
</evidence>
<dbReference type="PANTHER" id="PTHR11927:SF9">
    <property type="entry name" value="L-FUCOSYLTRANSFERASE"/>
    <property type="match status" value="1"/>
</dbReference>
<evidence type="ECO:0000313" key="3">
    <source>
        <dbReference type="EMBL" id="CUQ10997.1"/>
    </source>
</evidence>
<evidence type="ECO:0000313" key="5">
    <source>
        <dbReference type="EMBL" id="RHD41440.1"/>
    </source>
</evidence>
<dbReference type="RefSeq" id="WP_055173642.1">
    <property type="nucleotide sequence ID" value="NZ_CAXSUM010000017.1"/>
</dbReference>
<dbReference type="AlphaFoldDB" id="A0A174TSK2"/>
<dbReference type="STRING" id="47678.ERS852494_03981"/>
<reference evidence="5 7" key="2">
    <citation type="submission" date="2018-08" db="EMBL/GenBank/DDBJ databases">
        <title>A genome reference for cultivated species of the human gut microbiota.</title>
        <authorList>
            <person name="Zou Y."/>
            <person name="Xue W."/>
            <person name="Luo G."/>
        </authorList>
    </citation>
    <scope>NUCLEOTIDE SEQUENCE [LARGE SCALE GENOMIC DNA]</scope>
    <source>
        <strain evidence="5 7">AM31-16AC</strain>
    </source>
</reference>
<dbReference type="EMBL" id="QSJD01000057">
    <property type="protein sequence ID" value="RHD41440.1"/>
    <property type="molecule type" value="Genomic_DNA"/>
</dbReference>
<evidence type="ECO:0000313" key="7">
    <source>
        <dbReference type="Proteomes" id="UP000284689"/>
    </source>
</evidence>
<dbReference type="CDD" id="cd11301">
    <property type="entry name" value="Fut1_Fut2_like"/>
    <property type="match status" value="1"/>
</dbReference>
<dbReference type="PANTHER" id="PTHR11927">
    <property type="entry name" value="GALACTOSIDE 2-L-FUCOSYLTRANSFERASE"/>
    <property type="match status" value="1"/>
</dbReference>
<evidence type="ECO:0000313" key="6">
    <source>
        <dbReference type="Proteomes" id="UP000095657"/>
    </source>
</evidence>
<keyword evidence="2 3" id="KW-0808">Transferase</keyword>
<sequence length="285" mass="33387">MKIVQIIGGLGNQMFQYAFYKALQSHYKDVEIDTSLFSCYKLHNGFELAKIFGVQFKEASLLKRMQLSFHGGDILSRILKKVIQQRNTECIEEYLKYDKRVLDNSSNLYYIGYWQSYKYFSSIESELRKIFTFPNSIIDNYNKNLSDVILSSNSVSLHIRRGDYVGNSIYENIATLDYYQRALDYMDKNVLNMKLFLFSNDVEWCLNNLNLKNCTVVSHNTGTNSFWDMYLMSSCKHNIIANSSFSWWGAWLNTNPGKIVISPKRWINDNRVNIDDIIPETWICL</sequence>
<dbReference type="GO" id="GO:0008107">
    <property type="term" value="F:galactoside 2-alpha-L-fucosyltransferase activity"/>
    <property type="evidence" value="ECO:0007669"/>
    <property type="project" value="InterPro"/>
</dbReference>
<dbReference type="InterPro" id="IPR002516">
    <property type="entry name" value="Glyco_trans_11"/>
</dbReference>
<dbReference type="Pfam" id="PF01531">
    <property type="entry name" value="Glyco_transf_11"/>
    <property type="match status" value="1"/>
</dbReference>